<sequence length="329" mass="36861">MNRSMLTANIPEPIKPLRLSTENVAAPYRHEWLHEVIGKQYANVLITPPSNGGLLNEMTIYPWGNLQVSVIRSSGITIERLSHTSPLSSQDAYFAVILLDGAYQLEQGGREVFLQPGDMTIYDATRPHRIYCPQSFSKLIVSIPRTTLRNRLAGVESCTAMRIPGNAGLGEVASSFVRSVATNIEQFAIPDLTALSAQSLDLITRAITSVRPSNYQLSRSRSTSLTSIKAYVELKLSDSSLSAEAIAHGVGLSSRYINELFKDEDTSLMRYIWQRRAEHCRKELQGSNLAGQRISDIAYRWGFNDISHFSRFFKQQFGCSPREYRGHNQ</sequence>
<evidence type="ECO:0000256" key="2">
    <source>
        <dbReference type="ARBA" id="ARBA00023125"/>
    </source>
</evidence>
<evidence type="ECO:0000313" key="6">
    <source>
        <dbReference type="Proteomes" id="UP000826722"/>
    </source>
</evidence>
<keyword evidence="1" id="KW-0805">Transcription regulation</keyword>
<dbReference type="PROSITE" id="PS01124">
    <property type="entry name" value="HTH_ARAC_FAMILY_2"/>
    <property type="match status" value="1"/>
</dbReference>
<dbReference type="PANTHER" id="PTHR46796:SF6">
    <property type="entry name" value="ARAC SUBFAMILY"/>
    <property type="match status" value="1"/>
</dbReference>
<dbReference type="InterPro" id="IPR011051">
    <property type="entry name" value="RmlC_Cupin_sf"/>
</dbReference>
<gene>
    <name evidence="5" type="ORF">ZMTM_06920</name>
</gene>
<feature type="domain" description="HTH araC/xylS-type" evidence="4">
    <location>
        <begin position="226"/>
        <end position="327"/>
    </location>
</feature>
<dbReference type="RefSeq" id="WP_225907080.1">
    <property type="nucleotide sequence ID" value="NZ_AP024110.1"/>
</dbReference>
<dbReference type="SUPFAM" id="SSF51182">
    <property type="entry name" value="RmlC-like cupins"/>
    <property type="match status" value="1"/>
</dbReference>
<keyword evidence="6" id="KW-1185">Reference proteome</keyword>
<dbReference type="EMBL" id="AP024110">
    <property type="protein sequence ID" value="BCM24433.1"/>
    <property type="molecule type" value="Genomic_DNA"/>
</dbReference>
<dbReference type="InterPro" id="IPR009057">
    <property type="entry name" value="Homeodomain-like_sf"/>
</dbReference>
<evidence type="ECO:0000313" key="5">
    <source>
        <dbReference type="EMBL" id="BCM24433.1"/>
    </source>
</evidence>
<keyword evidence="2" id="KW-0238">DNA-binding</keyword>
<dbReference type="KEGG" id="mpau:ZMTM_06920"/>
<proteinExistence type="predicted"/>
<dbReference type="AlphaFoldDB" id="A0A8D5K063"/>
<evidence type="ECO:0000256" key="3">
    <source>
        <dbReference type="ARBA" id="ARBA00023163"/>
    </source>
</evidence>
<dbReference type="Pfam" id="PF14525">
    <property type="entry name" value="AraC_binding_2"/>
    <property type="match status" value="1"/>
</dbReference>
<evidence type="ECO:0000259" key="4">
    <source>
        <dbReference type="PROSITE" id="PS01124"/>
    </source>
</evidence>
<dbReference type="Gene3D" id="1.10.10.60">
    <property type="entry name" value="Homeodomain-like"/>
    <property type="match status" value="1"/>
</dbReference>
<accession>A0A8D5K063</accession>
<dbReference type="InterPro" id="IPR020449">
    <property type="entry name" value="Tscrpt_reg_AraC-type_HTH"/>
</dbReference>
<evidence type="ECO:0000256" key="1">
    <source>
        <dbReference type="ARBA" id="ARBA00023015"/>
    </source>
</evidence>
<dbReference type="SUPFAM" id="SSF46689">
    <property type="entry name" value="Homeodomain-like"/>
    <property type="match status" value="1"/>
</dbReference>
<dbReference type="InterPro" id="IPR050204">
    <property type="entry name" value="AraC_XylS_family_regulators"/>
</dbReference>
<dbReference type="InterPro" id="IPR018060">
    <property type="entry name" value="HTH_AraC"/>
</dbReference>
<reference evidence="5" key="1">
    <citation type="journal article" date="2021" name="Arch. Microbiol.">
        <title>Methyloradius palustris gen. nov., sp. nov., a methanol-oxidizing bacterium isolated from snow.</title>
        <authorList>
            <person name="Miyadera T."/>
            <person name="Kojima H."/>
            <person name="Fukui M."/>
        </authorList>
    </citation>
    <scope>NUCLEOTIDE SEQUENCE</scope>
    <source>
        <strain evidence="5">Zm11</strain>
    </source>
</reference>
<dbReference type="Pfam" id="PF12833">
    <property type="entry name" value="HTH_18"/>
    <property type="match status" value="1"/>
</dbReference>
<dbReference type="SMART" id="SM00342">
    <property type="entry name" value="HTH_ARAC"/>
    <property type="match status" value="1"/>
</dbReference>
<protein>
    <submittedName>
        <fullName evidence="5">Transcriptional regulator</fullName>
    </submittedName>
</protein>
<dbReference type="InterPro" id="IPR035418">
    <property type="entry name" value="AraC-bd_2"/>
</dbReference>
<keyword evidence="3" id="KW-0804">Transcription</keyword>
<name>A0A8D5K063_9PROT</name>
<dbReference type="PANTHER" id="PTHR46796">
    <property type="entry name" value="HTH-TYPE TRANSCRIPTIONAL ACTIVATOR RHAS-RELATED"/>
    <property type="match status" value="1"/>
</dbReference>
<dbReference type="Proteomes" id="UP000826722">
    <property type="component" value="Chromosome"/>
</dbReference>
<dbReference type="PRINTS" id="PR00032">
    <property type="entry name" value="HTHARAC"/>
</dbReference>
<dbReference type="GO" id="GO:0043565">
    <property type="term" value="F:sequence-specific DNA binding"/>
    <property type="evidence" value="ECO:0007669"/>
    <property type="project" value="InterPro"/>
</dbReference>
<dbReference type="GO" id="GO:0003700">
    <property type="term" value="F:DNA-binding transcription factor activity"/>
    <property type="evidence" value="ECO:0007669"/>
    <property type="project" value="InterPro"/>
</dbReference>
<organism evidence="5 6">
    <name type="scientific">Methyloradius palustris</name>
    <dbReference type="NCBI Taxonomy" id="2778876"/>
    <lineage>
        <taxon>Bacteria</taxon>
        <taxon>Pseudomonadati</taxon>
        <taxon>Pseudomonadota</taxon>
        <taxon>Betaproteobacteria</taxon>
        <taxon>Nitrosomonadales</taxon>
        <taxon>Methylophilaceae</taxon>
        <taxon>Methyloradius</taxon>
    </lineage>
</organism>